<dbReference type="Proteomes" id="UP001064048">
    <property type="component" value="Chromosome 8"/>
</dbReference>
<accession>A0ACC0JP22</accession>
<proteinExistence type="predicted"/>
<keyword evidence="2" id="KW-1185">Reference proteome</keyword>
<protein>
    <submittedName>
        <fullName evidence="1">Uncharacterized protein</fullName>
    </submittedName>
</protein>
<name>A0ACC0JP22_CHOFU</name>
<evidence type="ECO:0000313" key="1">
    <source>
        <dbReference type="EMBL" id="KAI8425867.1"/>
    </source>
</evidence>
<dbReference type="EMBL" id="CM046108">
    <property type="protein sequence ID" value="KAI8425867.1"/>
    <property type="molecule type" value="Genomic_DNA"/>
</dbReference>
<comment type="caution">
    <text evidence="1">The sequence shown here is derived from an EMBL/GenBank/DDBJ whole genome shotgun (WGS) entry which is preliminary data.</text>
</comment>
<gene>
    <name evidence="1" type="ORF">MSG28_004887</name>
</gene>
<organism evidence="1 2">
    <name type="scientific">Choristoneura fumiferana</name>
    <name type="common">Spruce budworm moth</name>
    <name type="synonym">Archips fumiferana</name>
    <dbReference type="NCBI Taxonomy" id="7141"/>
    <lineage>
        <taxon>Eukaryota</taxon>
        <taxon>Metazoa</taxon>
        <taxon>Ecdysozoa</taxon>
        <taxon>Arthropoda</taxon>
        <taxon>Hexapoda</taxon>
        <taxon>Insecta</taxon>
        <taxon>Pterygota</taxon>
        <taxon>Neoptera</taxon>
        <taxon>Endopterygota</taxon>
        <taxon>Lepidoptera</taxon>
        <taxon>Glossata</taxon>
        <taxon>Ditrysia</taxon>
        <taxon>Tortricoidea</taxon>
        <taxon>Tortricidae</taxon>
        <taxon>Tortricinae</taxon>
        <taxon>Choristoneura</taxon>
    </lineage>
</organism>
<reference evidence="1 2" key="1">
    <citation type="journal article" date="2022" name="Genome Biol. Evol.">
        <title>The Spruce Budworm Genome: Reconstructing the Evolutionary History of Antifreeze Proteins.</title>
        <authorList>
            <person name="Beliveau C."/>
            <person name="Gagne P."/>
            <person name="Picq S."/>
            <person name="Vernygora O."/>
            <person name="Keeling C.I."/>
            <person name="Pinkney K."/>
            <person name="Doucet D."/>
            <person name="Wen F."/>
            <person name="Johnston J.S."/>
            <person name="Maaroufi H."/>
            <person name="Boyle B."/>
            <person name="Laroche J."/>
            <person name="Dewar K."/>
            <person name="Juretic N."/>
            <person name="Blackburn G."/>
            <person name="Nisole A."/>
            <person name="Brunet B."/>
            <person name="Brandao M."/>
            <person name="Lumley L."/>
            <person name="Duan J."/>
            <person name="Quan G."/>
            <person name="Lucarotti C.J."/>
            <person name="Roe A.D."/>
            <person name="Sperling F.A.H."/>
            <person name="Levesque R.C."/>
            <person name="Cusson M."/>
        </authorList>
    </citation>
    <scope>NUCLEOTIDE SEQUENCE [LARGE SCALE GENOMIC DNA]</scope>
    <source>
        <strain evidence="1">Glfc:IPQL:Cfum</strain>
    </source>
</reference>
<sequence length="265" mass="29838">MTDGPGSPGPRPAPRAPSAWGWFWCRLGGCGRGAGALAAAAAGPREQPVPRAEEPCVYKYPKKKHFNALLSDMMNELTKIFMRARELLSDVGRRRGAGRLGDGHARFRVVSSKNSPYFDGVYANMTIQYKKFYEKALEKGSERTGRDPCRHQGELRRLWGAVLDASHAALRAAALRCVRQQLDHEGRARDSKYTINQTTGGLWGSPMSDTPARTRMCQPLKNRVGQFLLKEFGRFRSQQLDLLCHEYALCYKDLLHYNETQKFDS</sequence>
<evidence type="ECO:0000313" key="2">
    <source>
        <dbReference type="Proteomes" id="UP001064048"/>
    </source>
</evidence>